<dbReference type="Proteomes" id="UP000023152">
    <property type="component" value="Unassembled WGS sequence"/>
</dbReference>
<accession>X6LJL2</accession>
<feature type="region of interest" description="Disordered" evidence="1">
    <location>
        <begin position="631"/>
        <end position="660"/>
    </location>
</feature>
<dbReference type="OrthoDB" id="6142015at2759"/>
<dbReference type="AlphaFoldDB" id="X6LJL2"/>
<sequence length="834" mass="96667">ATETEKNYKLNSTITKDSDWIDFVIAFNKGKSFLTKTDASIQQLLTCYNDCASYFKDVDSECVKLLDLIAKHKETLIKELTTTHFVNKNHFENTIETLNNSKDPSLQTLVGALRTVNENIRECIWNVSFERVTDLANALLKLHKTDQMFVHKFRKCCDADLNSVSYLVEEAGQLQAVQSLEVLTQAAQIGKWVFASCNQVLQHNDSVASNKERKNTWFVLQIDTNKLYYDQIEHKIDLIYLGYSKEKELKQVEALIQQFKTCKEIERLRVRFWKKGGRQETGSLSLAVKEEVSVYDQLQMKWESILESWQKKCLQLRTDYPALNYFTFNEIRFLAEKLNTIATCPEKDKKLLASRFLLPFLQRIDHKLSDASTVLKKWKCVAADSDEVLSQFGEICSEMWSNSDNNKIRDDASSRILEYGKPNLIVQNSSQMLNVLELFESVGVIPRIEHILICKENTMEEEVECLLFRAVTCARKRQQQEIEEEKKESVTPNRKAATNSWKPPLYCLMWPEMLTIETLEHVTQLFRTLLLDDNALKELKKTPYLLAIISSSPNSMLSQTLSTFRLSQRIVMKNETPNQLVEHLYCNDLHVFASRKWSHHDNKPFVRLYVSEQVGMGKSFKIQQDIASIRSIKDSMNEEEKKEEEEEEEKEEEEKKEAGKTVLEAKSKVQDVRVAFNSSNIDWNNTMESLWRHHPYNNNNQVQDSATDTKSKNIKKAKYRHNTLIVYHLDVSSCISSSMNTFLFELLFLQHINATINSQCFHVNTNMAFLIEIPSQLNGVEPICTKMLHTVFSVSSFPVVRVTQETNPYVFGPEAKFSIKWMKEFYAGHLKFPK</sequence>
<evidence type="ECO:0000256" key="1">
    <source>
        <dbReference type="SAM" id="MobiDB-lite"/>
    </source>
</evidence>
<organism evidence="2 3">
    <name type="scientific">Reticulomyxa filosa</name>
    <dbReference type="NCBI Taxonomy" id="46433"/>
    <lineage>
        <taxon>Eukaryota</taxon>
        <taxon>Sar</taxon>
        <taxon>Rhizaria</taxon>
        <taxon>Retaria</taxon>
        <taxon>Foraminifera</taxon>
        <taxon>Monothalamids</taxon>
        <taxon>Reticulomyxidae</taxon>
        <taxon>Reticulomyxa</taxon>
    </lineage>
</organism>
<dbReference type="EMBL" id="ASPP01037362">
    <property type="protein sequence ID" value="ETO01804.1"/>
    <property type="molecule type" value="Genomic_DNA"/>
</dbReference>
<keyword evidence="3" id="KW-1185">Reference proteome</keyword>
<gene>
    <name evidence="2" type="ORF">RFI_35633</name>
</gene>
<evidence type="ECO:0000313" key="2">
    <source>
        <dbReference type="EMBL" id="ETO01804.1"/>
    </source>
</evidence>
<name>X6LJL2_RETFI</name>
<reference evidence="2 3" key="1">
    <citation type="journal article" date="2013" name="Curr. Biol.">
        <title>The Genome of the Foraminiferan Reticulomyxa filosa.</title>
        <authorList>
            <person name="Glockner G."/>
            <person name="Hulsmann N."/>
            <person name="Schleicher M."/>
            <person name="Noegel A.A."/>
            <person name="Eichinger L."/>
            <person name="Gallinger C."/>
            <person name="Pawlowski J."/>
            <person name="Sierra R."/>
            <person name="Euteneuer U."/>
            <person name="Pillet L."/>
            <person name="Moustafa A."/>
            <person name="Platzer M."/>
            <person name="Groth M."/>
            <person name="Szafranski K."/>
            <person name="Schliwa M."/>
        </authorList>
    </citation>
    <scope>NUCLEOTIDE SEQUENCE [LARGE SCALE GENOMIC DNA]</scope>
</reference>
<feature type="non-terminal residue" evidence="2">
    <location>
        <position position="1"/>
    </location>
</feature>
<comment type="caution">
    <text evidence="2">The sequence shown here is derived from an EMBL/GenBank/DDBJ whole genome shotgun (WGS) entry which is preliminary data.</text>
</comment>
<feature type="compositionally biased region" description="Acidic residues" evidence="1">
    <location>
        <begin position="641"/>
        <end position="652"/>
    </location>
</feature>
<feature type="compositionally biased region" description="Basic and acidic residues" evidence="1">
    <location>
        <begin position="631"/>
        <end position="640"/>
    </location>
</feature>
<proteinExistence type="predicted"/>
<protein>
    <submittedName>
        <fullName evidence="2">Uncharacterized protein</fullName>
    </submittedName>
</protein>
<evidence type="ECO:0000313" key="3">
    <source>
        <dbReference type="Proteomes" id="UP000023152"/>
    </source>
</evidence>